<dbReference type="Pfam" id="PF07686">
    <property type="entry name" value="V-set"/>
    <property type="match status" value="1"/>
</dbReference>
<dbReference type="InterPro" id="IPR036179">
    <property type="entry name" value="Ig-like_dom_sf"/>
</dbReference>
<dbReference type="OMA" id="ASKGENC"/>
<evidence type="ECO:0000259" key="4">
    <source>
        <dbReference type="Pfam" id="PF07686"/>
    </source>
</evidence>
<name>A0A6Q2Y826_ESOLU</name>
<dbReference type="GO" id="GO:0002376">
    <property type="term" value="P:immune system process"/>
    <property type="evidence" value="ECO:0007669"/>
    <property type="project" value="UniProtKB-KW"/>
</dbReference>
<reference evidence="5" key="4">
    <citation type="submission" date="2025-09" db="UniProtKB">
        <authorList>
            <consortium name="Ensembl"/>
        </authorList>
    </citation>
    <scope>IDENTIFICATION</scope>
</reference>
<reference evidence="5" key="3">
    <citation type="submission" date="2025-08" db="UniProtKB">
        <authorList>
            <consortium name="Ensembl"/>
        </authorList>
    </citation>
    <scope>IDENTIFICATION</scope>
</reference>
<keyword evidence="1 3" id="KW-0732">Signal</keyword>
<reference evidence="5" key="2">
    <citation type="submission" date="2020-02" db="EMBL/GenBank/DDBJ databases">
        <title>Esox lucius (northern pike) genome, fEsoLuc1, primary haplotype.</title>
        <authorList>
            <person name="Myers G."/>
            <person name="Karagic N."/>
            <person name="Meyer A."/>
            <person name="Pippel M."/>
            <person name="Reichard M."/>
            <person name="Winkler S."/>
            <person name="Tracey A."/>
            <person name="Sims Y."/>
            <person name="Howe K."/>
            <person name="Rhie A."/>
            <person name="Formenti G."/>
            <person name="Durbin R."/>
            <person name="Fedrigo O."/>
            <person name="Jarvis E.D."/>
        </authorList>
    </citation>
    <scope>NUCLEOTIDE SEQUENCE [LARGE SCALE GENOMIC DNA]</scope>
</reference>
<dbReference type="InterPro" id="IPR050413">
    <property type="entry name" value="TCR_beta_variable"/>
</dbReference>
<keyword evidence="6" id="KW-1185">Reference proteome</keyword>
<dbReference type="GO" id="GO:0007166">
    <property type="term" value="P:cell surface receptor signaling pathway"/>
    <property type="evidence" value="ECO:0007669"/>
    <property type="project" value="TreeGrafter"/>
</dbReference>
<keyword evidence="2" id="KW-0391">Immunity</keyword>
<organism evidence="5 6">
    <name type="scientific">Esox lucius</name>
    <name type="common">Northern pike</name>
    <dbReference type="NCBI Taxonomy" id="8010"/>
    <lineage>
        <taxon>Eukaryota</taxon>
        <taxon>Metazoa</taxon>
        <taxon>Chordata</taxon>
        <taxon>Craniata</taxon>
        <taxon>Vertebrata</taxon>
        <taxon>Euteleostomi</taxon>
        <taxon>Actinopterygii</taxon>
        <taxon>Neopterygii</taxon>
        <taxon>Teleostei</taxon>
        <taxon>Protacanthopterygii</taxon>
        <taxon>Esociformes</taxon>
        <taxon>Esocidae</taxon>
        <taxon>Esox</taxon>
    </lineage>
</organism>
<protein>
    <recommendedName>
        <fullName evidence="4">Immunoglobulin V-set domain-containing protein</fullName>
    </recommendedName>
</protein>
<evidence type="ECO:0000256" key="3">
    <source>
        <dbReference type="SAM" id="SignalP"/>
    </source>
</evidence>
<dbReference type="Gene3D" id="2.60.40.10">
    <property type="entry name" value="Immunoglobulins"/>
    <property type="match status" value="1"/>
</dbReference>
<evidence type="ECO:0000256" key="2">
    <source>
        <dbReference type="ARBA" id="ARBA00022859"/>
    </source>
</evidence>
<dbReference type="Ensembl" id="ENSELUT00000067309.2">
    <property type="protein sequence ID" value="ENSELUP00000062129.2"/>
    <property type="gene ID" value="ENSELUG00000036614.1"/>
</dbReference>
<evidence type="ECO:0000256" key="1">
    <source>
        <dbReference type="ARBA" id="ARBA00022729"/>
    </source>
</evidence>
<dbReference type="PANTHER" id="PTHR23268:SF102">
    <property type="entry name" value="IMMUNOGLOBULIN V-SET DOMAIN-CONTAINING PROTEIN"/>
    <property type="match status" value="1"/>
</dbReference>
<dbReference type="InterPro" id="IPR013106">
    <property type="entry name" value="Ig_V-set"/>
</dbReference>
<dbReference type="Bgee" id="ENSELUG00000027681">
    <property type="expression patterns" value="Expressed in spleen and 1 other cell type or tissue"/>
</dbReference>
<dbReference type="GeneTree" id="ENSGT01150000287785"/>
<accession>A0A6Q2Y826</accession>
<dbReference type="AlphaFoldDB" id="A0A6Q2Y826"/>
<dbReference type="SUPFAM" id="SSF48726">
    <property type="entry name" value="Immunoglobulin"/>
    <property type="match status" value="1"/>
</dbReference>
<feature type="signal peptide" evidence="3">
    <location>
        <begin position="1"/>
        <end position="19"/>
    </location>
</feature>
<feature type="chain" id="PRO_5044193205" description="Immunoglobulin V-set domain-containing protein" evidence="3">
    <location>
        <begin position="20"/>
        <end position="137"/>
    </location>
</feature>
<dbReference type="InterPro" id="IPR013783">
    <property type="entry name" value="Ig-like_fold"/>
</dbReference>
<feature type="domain" description="Immunoglobulin V-set" evidence="4">
    <location>
        <begin position="32"/>
        <end position="121"/>
    </location>
</feature>
<sequence length="137" mass="14944">IIKSLIVLVFIYMSINILSFSPGSPPSDQVHQSPADLFKNQGDSAEMQCSHNILNYDRILLYKQDVLKRLTLLGYVYSTSGYPEPGVNIQLTGNANKGGNSTFTINQLAPNSSAVYFCAASYTVNQISLSALQKPPP</sequence>
<dbReference type="GO" id="GO:0005886">
    <property type="term" value="C:plasma membrane"/>
    <property type="evidence" value="ECO:0007669"/>
    <property type="project" value="TreeGrafter"/>
</dbReference>
<dbReference type="InParanoid" id="A0A6Q2Y826"/>
<dbReference type="PANTHER" id="PTHR23268">
    <property type="entry name" value="T-CELL RECEPTOR BETA CHAIN"/>
    <property type="match status" value="1"/>
</dbReference>
<evidence type="ECO:0000313" key="6">
    <source>
        <dbReference type="Proteomes" id="UP000265140"/>
    </source>
</evidence>
<proteinExistence type="predicted"/>
<dbReference type="Proteomes" id="UP000265140">
    <property type="component" value="Chromosome 15"/>
</dbReference>
<reference evidence="6" key="1">
    <citation type="journal article" date="2014" name="PLoS ONE">
        <title>The genome and linkage map of the northern pike (Esox lucius): conserved synteny revealed between the salmonid sister group and the Neoteleostei.</title>
        <authorList>
            <person name="Rondeau E.B."/>
            <person name="Minkley D.R."/>
            <person name="Leong J.S."/>
            <person name="Messmer A.M."/>
            <person name="Jantzen J.R."/>
            <person name="von Schalburg K.R."/>
            <person name="Lemon C."/>
            <person name="Bird N.H."/>
            <person name="Koop B.F."/>
        </authorList>
    </citation>
    <scope>NUCLEOTIDE SEQUENCE</scope>
</reference>
<evidence type="ECO:0000313" key="5">
    <source>
        <dbReference type="Ensembl" id="ENSELUP00000062129.2"/>
    </source>
</evidence>